<proteinExistence type="predicted"/>
<name>A0A8S5TLV0_9VIRU</name>
<dbReference type="EMBL" id="BK032855">
    <property type="protein sequence ID" value="DAF64269.1"/>
    <property type="molecule type" value="Genomic_DNA"/>
</dbReference>
<organism evidence="2">
    <name type="scientific">Microviridae sp. ctemt10</name>
    <dbReference type="NCBI Taxonomy" id="2827647"/>
    <lineage>
        <taxon>Viruses</taxon>
        <taxon>Monodnaviria</taxon>
        <taxon>Sangervirae</taxon>
        <taxon>Phixviricota</taxon>
        <taxon>Malgrandaviricetes</taxon>
        <taxon>Petitvirales</taxon>
        <taxon>Microviridae</taxon>
    </lineage>
</organism>
<protein>
    <submittedName>
        <fullName evidence="2">Minor capsid protein</fullName>
    </submittedName>
</protein>
<evidence type="ECO:0000256" key="1">
    <source>
        <dbReference type="SAM" id="MobiDB-lite"/>
    </source>
</evidence>
<evidence type="ECO:0000313" key="2">
    <source>
        <dbReference type="EMBL" id="DAF64269.1"/>
    </source>
</evidence>
<accession>A0A8S5TLV0</accession>
<feature type="region of interest" description="Disordered" evidence="1">
    <location>
        <begin position="67"/>
        <end position="90"/>
    </location>
</feature>
<reference evidence="2" key="1">
    <citation type="journal article" date="2021" name="Proc. Natl. Acad. Sci. U.S.A.">
        <title>A Catalog of Tens of Thousands of Viruses from Human Metagenomes Reveals Hidden Associations with Chronic Diseases.</title>
        <authorList>
            <person name="Tisza M.J."/>
            <person name="Buck C.B."/>
        </authorList>
    </citation>
    <scope>NUCLEOTIDE SEQUENCE</scope>
    <source>
        <strain evidence="2">Ctemt10</strain>
    </source>
</reference>
<sequence length="329" mass="34637">MAMNSGRSIQPVTNPVLQVVGNPRYPTMSSGQKMASWAGALQGIAGQNTSSSAKQAEELRTWQEQQAEVARKYNSQEAQKNRDWQERMSSTAHQREVRDLIAAGLNPVLSVTGGSGAAVTSGATASSSAPSGAMGSVDNSATGAVAGLFGSLLSSFLSLEGTRVSAQSNQAIADKYTAMSKYTSELQAQTQLTTANIQAMAQKYTADAHLSGTKYAADQSAAAAKVSASIHAAAQKYGYDVNSMTQKDIAAFNASVNKDLQEAGFKHDFDIRESFPSNAWQAFGPELASGREALDQLGLPWGDNIFDYAKMIGGAVGDTWSGKAASKKR</sequence>